<protein>
    <submittedName>
        <fullName evidence="2">Uncharacterized protein</fullName>
    </submittedName>
</protein>
<organism evidence="2 3">
    <name type="scientific">Paenibacillus illinoisensis</name>
    <dbReference type="NCBI Taxonomy" id="59845"/>
    <lineage>
        <taxon>Bacteria</taxon>
        <taxon>Bacillati</taxon>
        <taxon>Bacillota</taxon>
        <taxon>Bacilli</taxon>
        <taxon>Bacillales</taxon>
        <taxon>Paenibacillaceae</taxon>
        <taxon>Paenibacillus</taxon>
    </lineage>
</organism>
<dbReference type="EMBL" id="JBIYSL010000005">
    <property type="protein sequence ID" value="MFK0524776.1"/>
    <property type="molecule type" value="Genomic_DNA"/>
</dbReference>
<reference evidence="2 3" key="1">
    <citation type="submission" date="2024-11" db="EMBL/GenBank/DDBJ databases">
        <title>Identification and Characterization of a Novel Fosfomycin Bacillithiol Transferase FosB8 in Paenibacillus illinoisensis.</title>
        <authorList>
            <person name="Lu W."/>
        </authorList>
    </citation>
    <scope>NUCLEOTIDE SEQUENCE [LARGE SCALE GENOMIC DNA]</scope>
    <source>
        <strain evidence="2 3">WP77</strain>
    </source>
</reference>
<dbReference type="RefSeq" id="WP_402877408.1">
    <property type="nucleotide sequence ID" value="NZ_JBIYSL010000005.1"/>
</dbReference>
<sequence length="84" mass="9165">MSDKTEFVEHVKGIVEYWSQQQGQTDYEKCDGVAFSILNLLDGYSGGMPPYEVRPVDEDGKAGEDIGGSLHETYSSLGSGEEEA</sequence>
<name>A0ABW8HYK8_9BACL</name>
<gene>
    <name evidence="2" type="ORF">ACINKY_21485</name>
</gene>
<keyword evidence="3" id="KW-1185">Reference proteome</keyword>
<evidence type="ECO:0000313" key="3">
    <source>
        <dbReference type="Proteomes" id="UP001618531"/>
    </source>
</evidence>
<comment type="caution">
    <text evidence="2">The sequence shown here is derived from an EMBL/GenBank/DDBJ whole genome shotgun (WGS) entry which is preliminary data.</text>
</comment>
<dbReference type="Proteomes" id="UP001618531">
    <property type="component" value="Unassembled WGS sequence"/>
</dbReference>
<accession>A0ABW8HYK8</accession>
<evidence type="ECO:0000256" key="1">
    <source>
        <dbReference type="SAM" id="MobiDB-lite"/>
    </source>
</evidence>
<proteinExistence type="predicted"/>
<evidence type="ECO:0000313" key="2">
    <source>
        <dbReference type="EMBL" id="MFK0524776.1"/>
    </source>
</evidence>
<feature type="region of interest" description="Disordered" evidence="1">
    <location>
        <begin position="50"/>
        <end position="84"/>
    </location>
</feature>
<feature type="compositionally biased region" description="Basic and acidic residues" evidence="1">
    <location>
        <begin position="54"/>
        <end position="64"/>
    </location>
</feature>